<organism evidence="1 2">
    <name type="scientific">Camellia lanceoleosa</name>
    <dbReference type="NCBI Taxonomy" id="1840588"/>
    <lineage>
        <taxon>Eukaryota</taxon>
        <taxon>Viridiplantae</taxon>
        <taxon>Streptophyta</taxon>
        <taxon>Embryophyta</taxon>
        <taxon>Tracheophyta</taxon>
        <taxon>Spermatophyta</taxon>
        <taxon>Magnoliopsida</taxon>
        <taxon>eudicotyledons</taxon>
        <taxon>Gunneridae</taxon>
        <taxon>Pentapetalae</taxon>
        <taxon>asterids</taxon>
        <taxon>Ericales</taxon>
        <taxon>Theaceae</taxon>
        <taxon>Camellia</taxon>
    </lineage>
</organism>
<accession>A0ACC0F3V6</accession>
<evidence type="ECO:0000313" key="1">
    <source>
        <dbReference type="EMBL" id="KAI7982726.1"/>
    </source>
</evidence>
<keyword evidence="2" id="KW-1185">Reference proteome</keyword>
<proteinExistence type="predicted"/>
<comment type="caution">
    <text evidence="1">The sequence shown here is derived from an EMBL/GenBank/DDBJ whole genome shotgun (WGS) entry which is preliminary data.</text>
</comment>
<dbReference type="EMBL" id="CM045768">
    <property type="protein sequence ID" value="KAI7982726.1"/>
    <property type="molecule type" value="Genomic_DNA"/>
</dbReference>
<sequence length="313" mass="35065">MVNVNGYISVMVNVKLDAIVNDITVNATVNNTTGYCYVPVTLKKQISMCHSVLHFFANVKYKCECGYVNVNGYVSVMVNVKLDTIVNDITVPEIPDSVFCLVDCPHDWLFPQCLAVLIGCGCENPMFNVLLEKLESIPLMVQGVWSEDPAAQIEATTQFRKLLSIERSPPIDEVIKAGVVPRFVEFLGRHDLPQLQFEAAWALTNVASGTSEHTRVVIEHGAVPKFVQLLSSASDDVHDRGWIDSSRIEVGSEFSKEMRSLHPHQAFVPPLRHDDKCGLSVDMEDPTWNSERHEMERCLIGYVPNVHFVSYVM</sequence>
<reference evidence="1 2" key="1">
    <citation type="journal article" date="2022" name="Plant J.">
        <title>Chromosome-level genome of Camellia lanceoleosa provides a valuable resource for understanding genome evolution and self-incompatibility.</title>
        <authorList>
            <person name="Gong W."/>
            <person name="Xiao S."/>
            <person name="Wang L."/>
            <person name="Liao Z."/>
            <person name="Chang Y."/>
            <person name="Mo W."/>
            <person name="Hu G."/>
            <person name="Li W."/>
            <person name="Zhao G."/>
            <person name="Zhu H."/>
            <person name="Hu X."/>
            <person name="Ji K."/>
            <person name="Xiang X."/>
            <person name="Song Q."/>
            <person name="Yuan D."/>
            <person name="Jin S."/>
            <person name="Zhang L."/>
        </authorList>
    </citation>
    <scope>NUCLEOTIDE SEQUENCE [LARGE SCALE GENOMIC DNA]</scope>
    <source>
        <strain evidence="1">SQ_2022a</strain>
    </source>
</reference>
<protein>
    <submittedName>
        <fullName evidence="1">Importin subunit alpha-4</fullName>
    </submittedName>
</protein>
<evidence type="ECO:0000313" key="2">
    <source>
        <dbReference type="Proteomes" id="UP001060215"/>
    </source>
</evidence>
<dbReference type="Proteomes" id="UP001060215">
    <property type="component" value="Chromosome 11"/>
</dbReference>
<name>A0ACC0F3V6_9ERIC</name>
<gene>
    <name evidence="1" type="ORF">LOK49_LG15G01529</name>
</gene>